<gene>
    <name evidence="1" type="ORF">TIN3_1</name>
</gene>
<keyword evidence="2" id="KW-1185">Reference proteome</keyword>
<dbReference type="KEGG" id="vg:26641198"/>
<name>A0A0K0N5M5_9CAUD</name>
<dbReference type="EMBL" id="KR011063">
    <property type="protein sequence ID" value="AKJ71798.1"/>
    <property type="molecule type" value="Genomic_DNA"/>
</dbReference>
<dbReference type="Proteomes" id="UP000203663">
    <property type="component" value="Segment"/>
</dbReference>
<dbReference type="RefSeq" id="YP_009214767.1">
    <property type="nucleotide sequence ID" value="NC_028966.1"/>
</dbReference>
<evidence type="ECO:0000313" key="2">
    <source>
        <dbReference type="Proteomes" id="UP000203663"/>
    </source>
</evidence>
<protein>
    <submittedName>
        <fullName evidence="1">Putative small terminase subunit</fullName>
    </submittedName>
</protein>
<accession>A0A0K0N5M5</accession>
<reference evidence="1 2" key="1">
    <citation type="journal article" date="2015" name="Appl. Environ. Microbiol.">
        <title>Three of a Kind: Genetically Similar Tsukamurella Phages TIN2, TIN3, and TIN4.</title>
        <authorList>
            <person name="Dyson Z.A."/>
            <person name="Tucci J."/>
            <person name="Seviour R.J."/>
            <person name="Petrovski S."/>
        </authorList>
    </citation>
    <scope>NUCLEOTIDE SEQUENCE [LARGE SCALE GENOMIC DNA]</scope>
</reference>
<proteinExistence type="predicted"/>
<dbReference type="GeneID" id="26641198"/>
<dbReference type="OrthoDB" id="5419at10239"/>
<sequence>MLASNCPRWYYYSMPKMHQGRRYDLYWEDPYRYAAHLRESGECQVYLTYTNLLGKKFDARTFMRQNFHGMPWKCYVAAKNYTYLIDYTCGPYEHRGSWPNWNALKYDLPDLQDLILNPWVDREMANPDAPWYQHPVHGQPHRVFIEALGSGITQFERNRRRRIAKIQRMFPEVELFIRPKTFNIPFMFGCGFSAGCLDPYRHRGLKKGCVYSPSGREIHLERVDEFAAEIEYMGFDPYEVRYDQDIGLLYTIASCRYAAHHWDDPTGPFYNISGKFKTTDFHNPDMYAEMPSYEVINNFRGEAAKDTDKILCDSCSLWRLCPAYRPEAVCGLPSSESKKLSDMFKSRNADDVVEGLASIVSKQAERVESKMDEEKFAAGGHDKEIDKMLNNLFKNGTQLAKLRNPNLGRGPLVQINANSPQALQAGQVSQADPRELAATVIQEIEATGVKREDITEQMIEEHLNSYAPKAINSGEEVLDAEVAE</sequence>
<evidence type="ECO:0000313" key="1">
    <source>
        <dbReference type="EMBL" id="AKJ71798.1"/>
    </source>
</evidence>
<organism evidence="1 2">
    <name type="scientific">Tsukamurella phage TIN3</name>
    <dbReference type="NCBI Taxonomy" id="1636546"/>
    <lineage>
        <taxon>Viruses</taxon>
        <taxon>Duplodnaviria</taxon>
        <taxon>Heunggongvirae</taxon>
        <taxon>Uroviricota</taxon>
        <taxon>Caudoviricetes</taxon>
        <taxon>Tinduovirus</taxon>
        <taxon>Tinduovirus TIN3</taxon>
    </lineage>
</organism>